<sequence length="113" mass="12727">MLDMSKTLVLAEKPSVGRDIARVLQCQKKGNGYLEGDKYIVTWALGHLVTLADPEVYGQQYSSWKIEDLPIMPSPLKLVVIKESNKQFHSVKQQMRRNDVKEIVIATDAAISL</sequence>
<dbReference type="STRING" id="1884381.SAMN05518846_11188"/>
<reference evidence="3" key="1">
    <citation type="submission" date="2016-10" db="EMBL/GenBank/DDBJ databases">
        <authorList>
            <person name="Varghese N."/>
            <person name="Submissions S."/>
        </authorList>
    </citation>
    <scope>NUCLEOTIDE SEQUENCE [LARGE SCALE GENOMIC DNA]</scope>
    <source>
        <strain evidence="3">OK042</strain>
    </source>
</reference>
<dbReference type="GO" id="GO:0006281">
    <property type="term" value="P:DNA repair"/>
    <property type="evidence" value="ECO:0007669"/>
    <property type="project" value="TreeGrafter"/>
</dbReference>
<keyword evidence="3" id="KW-1185">Reference proteome</keyword>
<dbReference type="PANTHER" id="PTHR11390:SF21">
    <property type="entry name" value="DNA TOPOISOMERASE 3-ALPHA"/>
    <property type="match status" value="1"/>
</dbReference>
<dbReference type="GO" id="GO:0003917">
    <property type="term" value="F:DNA topoisomerase type I (single strand cut, ATP-independent) activity"/>
    <property type="evidence" value="ECO:0007669"/>
    <property type="project" value="InterPro"/>
</dbReference>
<feature type="domain" description="Toprim" evidence="1">
    <location>
        <begin position="6"/>
        <end position="113"/>
    </location>
</feature>
<accession>A0A1I3YE10</accession>
<dbReference type="AlphaFoldDB" id="A0A1I3YE10"/>
<dbReference type="SUPFAM" id="SSF56712">
    <property type="entry name" value="Prokaryotic type I DNA topoisomerase"/>
    <property type="match status" value="1"/>
</dbReference>
<dbReference type="EMBL" id="FORT01000011">
    <property type="protein sequence ID" value="SFK30098.1"/>
    <property type="molecule type" value="Genomic_DNA"/>
</dbReference>
<organism evidence="2 3">
    <name type="scientific">Brevibacillus centrosporus</name>
    <dbReference type="NCBI Taxonomy" id="54910"/>
    <lineage>
        <taxon>Bacteria</taxon>
        <taxon>Bacillati</taxon>
        <taxon>Bacillota</taxon>
        <taxon>Bacilli</taxon>
        <taxon>Bacillales</taxon>
        <taxon>Paenibacillaceae</taxon>
        <taxon>Brevibacillus</taxon>
    </lineage>
</organism>
<evidence type="ECO:0000313" key="3">
    <source>
        <dbReference type="Proteomes" id="UP000198915"/>
    </source>
</evidence>
<dbReference type="PANTHER" id="PTHR11390">
    <property type="entry name" value="PROKARYOTIC DNA TOPOISOMERASE"/>
    <property type="match status" value="1"/>
</dbReference>
<dbReference type="InterPro" id="IPR023405">
    <property type="entry name" value="Topo_IA_core_domain"/>
</dbReference>
<dbReference type="GO" id="GO:0006265">
    <property type="term" value="P:DNA topological change"/>
    <property type="evidence" value="ECO:0007669"/>
    <property type="project" value="InterPro"/>
</dbReference>
<gene>
    <name evidence="2" type="ORF">SAMN05518846_11188</name>
</gene>
<dbReference type="Pfam" id="PF01751">
    <property type="entry name" value="Toprim"/>
    <property type="match status" value="1"/>
</dbReference>
<dbReference type="Gene3D" id="3.40.50.140">
    <property type="match status" value="1"/>
</dbReference>
<dbReference type="GO" id="GO:0043597">
    <property type="term" value="C:cytoplasmic replication fork"/>
    <property type="evidence" value="ECO:0007669"/>
    <property type="project" value="TreeGrafter"/>
</dbReference>
<evidence type="ECO:0000259" key="1">
    <source>
        <dbReference type="PROSITE" id="PS50880"/>
    </source>
</evidence>
<dbReference type="GO" id="GO:0006310">
    <property type="term" value="P:DNA recombination"/>
    <property type="evidence" value="ECO:0007669"/>
    <property type="project" value="TreeGrafter"/>
</dbReference>
<evidence type="ECO:0000313" key="2">
    <source>
        <dbReference type="EMBL" id="SFK30098.1"/>
    </source>
</evidence>
<dbReference type="InterPro" id="IPR006171">
    <property type="entry name" value="TOPRIM_dom"/>
</dbReference>
<dbReference type="GO" id="GO:0003677">
    <property type="term" value="F:DNA binding"/>
    <property type="evidence" value="ECO:0007669"/>
    <property type="project" value="InterPro"/>
</dbReference>
<dbReference type="Proteomes" id="UP000198915">
    <property type="component" value="Unassembled WGS sequence"/>
</dbReference>
<protein>
    <submittedName>
        <fullName evidence="2">Toprim domain-containing protein</fullName>
    </submittedName>
</protein>
<dbReference type="InterPro" id="IPR000380">
    <property type="entry name" value="Topo_IA"/>
</dbReference>
<name>A0A1I3YE10_9BACL</name>
<dbReference type="PROSITE" id="PS50880">
    <property type="entry name" value="TOPRIM"/>
    <property type="match status" value="1"/>
</dbReference>
<dbReference type="SMART" id="SM00493">
    <property type="entry name" value="TOPRIM"/>
    <property type="match status" value="1"/>
</dbReference>
<proteinExistence type="predicted"/>